<name>C4LXU2_ENTH1</name>
<keyword evidence="4 9" id="KW-0418">Kinase</keyword>
<dbReference type="EMBL" id="DS571173">
    <property type="protein sequence ID" value="EAL45968.2"/>
    <property type="molecule type" value="Genomic_DNA"/>
</dbReference>
<dbReference type="PROSITE" id="PS50011">
    <property type="entry name" value="PROTEIN_KINASE_DOM"/>
    <property type="match status" value="1"/>
</dbReference>
<dbReference type="Pfam" id="PF00069">
    <property type="entry name" value="Pkinase"/>
    <property type="match status" value="1"/>
</dbReference>
<comment type="similarity">
    <text evidence="7">Belongs to the protein kinase superfamily.</text>
</comment>
<dbReference type="HOGENOM" id="CLU_000288_5_15_1"/>
<keyword evidence="10" id="KW-1185">Reference proteome</keyword>
<dbReference type="PANTHER" id="PTHR24058:SF103">
    <property type="entry name" value="SERINE_THREONINE-PROTEIN KINASE PRP4 HOMOLOG"/>
    <property type="match status" value="1"/>
</dbReference>
<dbReference type="GO" id="GO:0004674">
    <property type="term" value="F:protein serine/threonine kinase activity"/>
    <property type="evidence" value="ECO:0000318"/>
    <property type="project" value="GO_Central"/>
</dbReference>
<dbReference type="InterPro" id="IPR011009">
    <property type="entry name" value="Kinase-like_dom_sf"/>
</dbReference>
<evidence type="ECO:0000256" key="4">
    <source>
        <dbReference type="ARBA" id="ARBA00022777"/>
    </source>
</evidence>
<evidence type="ECO:0000256" key="2">
    <source>
        <dbReference type="ARBA" id="ARBA00022679"/>
    </source>
</evidence>
<keyword evidence="1 7" id="KW-0723">Serine/threonine-protein kinase</keyword>
<dbReference type="OMA" id="PEIIMGH"/>
<dbReference type="VEuPathDB" id="AmoebaDB:EHI8A_199930"/>
<dbReference type="FunFam" id="3.30.200.20:FF:001029">
    <property type="entry name" value="Serine/threonine protein kinase, putative"/>
    <property type="match status" value="1"/>
</dbReference>
<gene>
    <name evidence="9" type="ORF">EHI_087600</name>
</gene>
<dbReference type="InterPro" id="IPR008271">
    <property type="entry name" value="Ser/Thr_kinase_AS"/>
</dbReference>
<dbReference type="SMART" id="SM00220">
    <property type="entry name" value="S_TKc"/>
    <property type="match status" value="1"/>
</dbReference>
<proteinExistence type="inferred from homology"/>
<dbReference type="VEuPathDB" id="AmoebaDB:EHI5A_148520"/>
<dbReference type="Proteomes" id="UP000001926">
    <property type="component" value="Partially assembled WGS sequence"/>
</dbReference>
<dbReference type="SUPFAM" id="SSF56112">
    <property type="entry name" value="Protein kinase-like (PK-like)"/>
    <property type="match status" value="1"/>
</dbReference>
<dbReference type="PANTHER" id="PTHR24058">
    <property type="entry name" value="DUAL SPECIFICITY PROTEIN KINASE"/>
    <property type="match status" value="1"/>
</dbReference>
<feature type="domain" description="Protein kinase" evidence="8">
    <location>
        <begin position="50"/>
        <end position="365"/>
    </location>
</feature>
<dbReference type="PROSITE" id="PS00107">
    <property type="entry name" value="PROTEIN_KINASE_ATP"/>
    <property type="match status" value="1"/>
</dbReference>
<organism evidence="9 10">
    <name type="scientific">Entamoeba histolytica (strain ATCC 30459 / HM-1:IMSS / ABRM)</name>
    <dbReference type="NCBI Taxonomy" id="294381"/>
    <lineage>
        <taxon>Eukaryota</taxon>
        <taxon>Amoebozoa</taxon>
        <taxon>Evosea</taxon>
        <taxon>Archamoebae</taxon>
        <taxon>Mastigamoebida</taxon>
        <taxon>Entamoebidae</taxon>
        <taxon>Entamoeba</taxon>
    </lineage>
</organism>
<protein>
    <submittedName>
        <fullName evidence="9">Protein kinase, putative</fullName>
    </submittedName>
</protein>
<dbReference type="Gene3D" id="1.10.510.10">
    <property type="entry name" value="Transferase(Phosphotransferase) domain 1"/>
    <property type="match status" value="1"/>
</dbReference>
<dbReference type="STRING" id="5759.C4LXU2"/>
<dbReference type="VEuPathDB" id="AmoebaDB:KM1_269900"/>
<dbReference type="InterPro" id="IPR000719">
    <property type="entry name" value="Prot_kinase_dom"/>
</dbReference>
<dbReference type="InParanoid" id="C4LXU2"/>
<keyword evidence="2" id="KW-0808">Transferase</keyword>
<feature type="binding site" evidence="6">
    <location>
        <position position="86"/>
    </location>
    <ligand>
        <name>ATP</name>
        <dbReference type="ChEBI" id="CHEBI:30616"/>
    </ligand>
</feature>
<dbReference type="VEuPathDB" id="AmoebaDB:EHI_087600"/>
<accession>C4LXU2</accession>
<dbReference type="InterPro" id="IPR050494">
    <property type="entry name" value="Ser_Thr_dual-spec_kinase"/>
</dbReference>
<dbReference type="RefSeq" id="XP_651354.2">
    <property type="nucleotide sequence ID" value="XM_646262.2"/>
</dbReference>
<evidence type="ECO:0000313" key="10">
    <source>
        <dbReference type="Proteomes" id="UP000001926"/>
    </source>
</evidence>
<evidence type="ECO:0000256" key="1">
    <source>
        <dbReference type="ARBA" id="ARBA00022527"/>
    </source>
</evidence>
<evidence type="ECO:0000256" key="7">
    <source>
        <dbReference type="RuleBase" id="RU000304"/>
    </source>
</evidence>
<sequence length="370" mass="42892">MSGDIDIFGDDSSIDIPITKEQHQFNEAIESITDKDGYFLGRNGEVVNGYQLEKKVGQGTFGTVYLAKKITTTTKEEEVALKIIRKNERMVKLSQKEAQLVKEVMSLKGIYIVQLITEFMYKDHYCIVLEKMDMSLRELLSHKPNEEGIDIFHIQRYGKQLFEALHVLHTKCEIYHCDIKPDNILIDLHSDTIKLADFGTALHPYELTIDSELGSRYYRPPEVMVGYPFDGSFDNWSSGVTLYELFTHSFLFTGESNNDMLYQIIQLKGSFPQKMIREGKFSSNHFTQDFKFIHYETDVFGKELARRISYSQQPIRISSKLIHSLKESNEQLSLIYIFAQLLEKLLVIDPTKRFNSIQAINHTFFTQTKE</sequence>
<evidence type="ECO:0000259" key="8">
    <source>
        <dbReference type="PROSITE" id="PS50011"/>
    </source>
</evidence>
<keyword evidence="5 6" id="KW-0067">ATP-binding</keyword>
<dbReference type="PROSITE" id="PS00108">
    <property type="entry name" value="PROTEIN_KINASE_ST"/>
    <property type="match status" value="1"/>
</dbReference>
<evidence type="ECO:0000256" key="5">
    <source>
        <dbReference type="ARBA" id="ARBA00022840"/>
    </source>
</evidence>
<evidence type="ECO:0000313" key="9">
    <source>
        <dbReference type="EMBL" id="EAL45968.2"/>
    </source>
</evidence>
<dbReference type="InterPro" id="IPR017441">
    <property type="entry name" value="Protein_kinase_ATP_BS"/>
</dbReference>
<evidence type="ECO:0000256" key="6">
    <source>
        <dbReference type="PROSITE-ProRule" id="PRU10141"/>
    </source>
</evidence>
<reference evidence="9" key="2">
    <citation type="submission" date="2007-03" db="EMBL/GenBank/DDBJ databases">
        <authorList>
            <person name="Lorenzi H."/>
            <person name="Amedeo P."/>
            <person name="Inman J."/>
            <person name="Schobel S."/>
            <person name="Caler E."/>
        </authorList>
    </citation>
    <scope>GENOME REANNOTATION</scope>
    <source>
        <strain evidence="9">HM-1:IMSS</strain>
    </source>
</reference>
<dbReference type="GO" id="GO:0005634">
    <property type="term" value="C:nucleus"/>
    <property type="evidence" value="ECO:0000318"/>
    <property type="project" value="GO_Central"/>
</dbReference>
<dbReference type="OrthoDB" id="9332038at2759"/>
<dbReference type="GO" id="GO:0005524">
    <property type="term" value="F:ATP binding"/>
    <property type="evidence" value="ECO:0007669"/>
    <property type="project" value="UniProtKB-UniRule"/>
</dbReference>
<dbReference type="AlphaFoldDB" id="C4LXU2"/>
<dbReference type="KEGG" id="ehi:EHI_087600"/>
<dbReference type="VEuPathDB" id="AmoebaDB:EHI7A_174320"/>
<keyword evidence="3 6" id="KW-0547">Nucleotide-binding</keyword>
<reference evidence="9" key="1">
    <citation type="journal article" date="2005" name="Nature">
        <title>The genome of the protist parasite Entamoeba histolytica.</title>
        <authorList>
            <person name="Loftus B."/>
            <person name="Anderson I."/>
            <person name="Davies R."/>
            <person name="Alsmark U.C."/>
            <person name="Samuelson J."/>
            <person name="Amedeo P."/>
            <person name="Roncaglia P."/>
            <person name="Berriman M."/>
            <person name="Hirt R.P."/>
            <person name="Mann B.J."/>
            <person name="Nozaki T."/>
            <person name="Suh B."/>
            <person name="Pop M."/>
            <person name="Duchene M."/>
            <person name="Ackers J."/>
            <person name="Tannich E."/>
            <person name="Leippe M."/>
            <person name="Hofer M."/>
            <person name="Bruchhaus I."/>
            <person name="Willhoeft U."/>
            <person name="Bhattacharya A."/>
            <person name="Chillingworth T."/>
            <person name="Churcher C."/>
            <person name="Hance Z."/>
            <person name="Harris B."/>
            <person name="Harris D."/>
            <person name="Jagels K."/>
            <person name="Moule S."/>
            <person name="Mungall K."/>
            <person name="Ormond D."/>
            <person name="Squares R."/>
            <person name="Whitehead S."/>
            <person name="Quail M.A."/>
            <person name="Rabbinowitsch E."/>
            <person name="Norbertczak H."/>
            <person name="Price C."/>
            <person name="Wang Z."/>
            <person name="Guillen N."/>
            <person name="Gilchrist C."/>
            <person name="Stroup S.E."/>
            <person name="Bhattacharya S."/>
            <person name="Lohia A."/>
            <person name="Foster P.G."/>
            <person name="Sicheritz-Ponten T."/>
            <person name="Weber C."/>
            <person name="Singh U."/>
            <person name="Mukherjee C."/>
            <person name="El-Sayed N.M."/>
            <person name="Petri W.A.Jr."/>
            <person name="Clark C.G."/>
            <person name="Embley T.M."/>
            <person name="Barrell B."/>
            <person name="Fraser C.M."/>
            <person name="Hall N."/>
        </authorList>
    </citation>
    <scope>NUCLEOTIDE SEQUENCE [LARGE SCALE GENOMIC DNA]</scope>
    <source>
        <strain evidence="9">HM-1:IMSS</strain>
    </source>
</reference>
<dbReference type="Gene3D" id="3.30.200.20">
    <property type="entry name" value="Phosphorylase Kinase, domain 1"/>
    <property type="match status" value="1"/>
</dbReference>
<dbReference type="GeneID" id="3405659"/>
<evidence type="ECO:0000256" key="3">
    <source>
        <dbReference type="ARBA" id="ARBA00022741"/>
    </source>
</evidence>